<name>A0A392TG28_9FABA</name>
<accession>A0A392TG28</accession>
<proteinExistence type="predicted"/>
<dbReference type="Proteomes" id="UP000265520">
    <property type="component" value="Unassembled WGS sequence"/>
</dbReference>
<dbReference type="AlphaFoldDB" id="A0A392TG28"/>
<evidence type="ECO:0000313" key="2">
    <source>
        <dbReference type="Proteomes" id="UP000265520"/>
    </source>
</evidence>
<sequence length="47" mass="5639">MKKENERLKERNEKEKEEAVRTDQRVKVTWIVVNIYRVEVVTVGDGH</sequence>
<reference evidence="1 2" key="1">
    <citation type="journal article" date="2018" name="Front. Plant Sci.">
        <title>Red Clover (Trifolium pratense) and Zigzag Clover (T. medium) - A Picture of Genomic Similarities and Differences.</title>
        <authorList>
            <person name="Dluhosova J."/>
            <person name="Istvanek J."/>
            <person name="Nedelnik J."/>
            <person name="Repkova J."/>
        </authorList>
    </citation>
    <scope>NUCLEOTIDE SEQUENCE [LARGE SCALE GENOMIC DNA]</scope>
    <source>
        <strain evidence="2">cv. 10/8</strain>
        <tissue evidence="1">Leaf</tissue>
    </source>
</reference>
<comment type="caution">
    <text evidence="1">The sequence shown here is derived from an EMBL/GenBank/DDBJ whole genome shotgun (WGS) entry which is preliminary data.</text>
</comment>
<organism evidence="1 2">
    <name type="scientific">Trifolium medium</name>
    <dbReference type="NCBI Taxonomy" id="97028"/>
    <lineage>
        <taxon>Eukaryota</taxon>
        <taxon>Viridiplantae</taxon>
        <taxon>Streptophyta</taxon>
        <taxon>Embryophyta</taxon>
        <taxon>Tracheophyta</taxon>
        <taxon>Spermatophyta</taxon>
        <taxon>Magnoliopsida</taxon>
        <taxon>eudicotyledons</taxon>
        <taxon>Gunneridae</taxon>
        <taxon>Pentapetalae</taxon>
        <taxon>rosids</taxon>
        <taxon>fabids</taxon>
        <taxon>Fabales</taxon>
        <taxon>Fabaceae</taxon>
        <taxon>Papilionoideae</taxon>
        <taxon>50 kb inversion clade</taxon>
        <taxon>NPAAA clade</taxon>
        <taxon>Hologalegina</taxon>
        <taxon>IRL clade</taxon>
        <taxon>Trifolieae</taxon>
        <taxon>Trifolium</taxon>
    </lineage>
</organism>
<keyword evidence="2" id="KW-1185">Reference proteome</keyword>
<dbReference type="EMBL" id="LXQA010558742">
    <property type="protein sequence ID" value="MCI59180.1"/>
    <property type="molecule type" value="Genomic_DNA"/>
</dbReference>
<protein>
    <submittedName>
        <fullName evidence="1">Uncharacterized protein</fullName>
    </submittedName>
</protein>
<feature type="non-terminal residue" evidence="1">
    <location>
        <position position="47"/>
    </location>
</feature>
<evidence type="ECO:0000313" key="1">
    <source>
        <dbReference type="EMBL" id="MCI59180.1"/>
    </source>
</evidence>